<keyword evidence="1" id="KW-1133">Transmembrane helix</keyword>
<dbReference type="AlphaFoldDB" id="A0A1I2N3T1"/>
<dbReference type="RefSeq" id="WP_092882144.1">
    <property type="nucleotide sequence ID" value="NZ_FOOI01000003.1"/>
</dbReference>
<proteinExistence type="predicted"/>
<evidence type="ECO:0000313" key="2">
    <source>
        <dbReference type="EMBL" id="NYH85737.1"/>
    </source>
</evidence>
<protein>
    <submittedName>
        <fullName evidence="3">Uncharacterized protein</fullName>
    </submittedName>
</protein>
<dbReference type="EMBL" id="FOOI01000003">
    <property type="protein sequence ID" value="SFF97509.1"/>
    <property type="molecule type" value="Genomic_DNA"/>
</dbReference>
<dbReference type="Proteomes" id="UP000199052">
    <property type="component" value="Unassembled WGS sequence"/>
</dbReference>
<organism evidence="3 4">
    <name type="scientific">Actinopolymorpha cephalotaxi</name>
    <dbReference type="NCBI Taxonomy" id="504797"/>
    <lineage>
        <taxon>Bacteria</taxon>
        <taxon>Bacillati</taxon>
        <taxon>Actinomycetota</taxon>
        <taxon>Actinomycetes</taxon>
        <taxon>Propionibacteriales</taxon>
        <taxon>Actinopolymorphaceae</taxon>
        <taxon>Actinopolymorpha</taxon>
    </lineage>
</organism>
<feature type="transmembrane region" description="Helical" evidence="1">
    <location>
        <begin position="47"/>
        <end position="67"/>
    </location>
</feature>
<sequence>MNDLDLLDRFGPKPTQLSATALAAARARLDAAMTDAAGSRTRPRRRLPILAAAAAAAVGLAVTPALIGSGGSVALATVDPMTFPLTPAVLPSGLGEPVFEQDANFMAARYGSALNSVSIVTGVDDEDFWAVPDNAPTTDIDGHKASVVHRTVHNGTLDSAPAVTVVWRGDHDWTAVTGTGSYADAGQIETIAESMKDQPQQVDLTLSVAPKGWSVVAYKEDRILTLAAPDDGGAKELTVSLVDRLDRDLSGYAAHDVETVTINGARAQLGRQAAEGADSDWILEARTSSGQPFSLQAPAALTRHQVIEVAEGVTYRP</sequence>
<reference evidence="2 5" key="2">
    <citation type="submission" date="2020-07" db="EMBL/GenBank/DDBJ databases">
        <title>Sequencing the genomes of 1000 actinobacteria strains.</title>
        <authorList>
            <person name="Klenk H.-P."/>
        </authorList>
    </citation>
    <scope>NUCLEOTIDE SEQUENCE [LARGE SCALE GENOMIC DNA]</scope>
    <source>
        <strain evidence="2 5">DSM 45117</strain>
    </source>
</reference>
<dbReference type="Proteomes" id="UP000533017">
    <property type="component" value="Unassembled WGS sequence"/>
</dbReference>
<keyword evidence="5" id="KW-1185">Reference proteome</keyword>
<accession>A0A1I2N3T1</accession>
<dbReference type="STRING" id="504797.SAMN05421678_103158"/>
<evidence type="ECO:0000313" key="4">
    <source>
        <dbReference type="Proteomes" id="UP000199052"/>
    </source>
</evidence>
<evidence type="ECO:0000313" key="3">
    <source>
        <dbReference type="EMBL" id="SFF97509.1"/>
    </source>
</evidence>
<reference evidence="3 4" key="1">
    <citation type="submission" date="2016-10" db="EMBL/GenBank/DDBJ databases">
        <authorList>
            <person name="de Groot N.N."/>
        </authorList>
    </citation>
    <scope>NUCLEOTIDE SEQUENCE [LARGE SCALE GENOMIC DNA]</scope>
    <source>
        <strain evidence="3 4">CPCC 202808</strain>
    </source>
</reference>
<evidence type="ECO:0000313" key="5">
    <source>
        <dbReference type="Proteomes" id="UP000533017"/>
    </source>
</evidence>
<dbReference type="OrthoDB" id="3671425at2"/>
<gene>
    <name evidence="2" type="ORF">FHR37_004588</name>
    <name evidence="3" type="ORF">SAMN05421678_103158</name>
</gene>
<evidence type="ECO:0000256" key="1">
    <source>
        <dbReference type="SAM" id="Phobius"/>
    </source>
</evidence>
<dbReference type="EMBL" id="JACBZA010000001">
    <property type="protein sequence ID" value="NYH85737.1"/>
    <property type="molecule type" value="Genomic_DNA"/>
</dbReference>
<name>A0A1I2N3T1_9ACTN</name>
<keyword evidence="1" id="KW-0472">Membrane</keyword>
<keyword evidence="1" id="KW-0812">Transmembrane</keyword>